<accession>A0A6B0REB6</accession>
<name>A0A6B0REB6_9CETA</name>
<reference evidence="1" key="1">
    <citation type="submission" date="2019-10" db="EMBL/GenBank/DDBJ databases">
        <title>The sequence and de novo assembly of the wild yak genome.</title>
        <authorList>
            <person name="Liu Y."/>
        </authorList>
    </citation>
    <scope>NUCLEOTIDE SEQUENCE [LARGE SCALE GENOMIC DNA]</scope>
    <source>
        <strain evidence="1">WY2019</strain>
    </source>
</reference>
<dbReference type="AlphaFoldDB" id="A0A6B0REB6"/>
<protein>
    <submittedName>
        <fullName evidence="1">Uncharacterized protein</fullName>
    </submittedName>
</protein>
<dbReference type="EMBL" id="VBQZ03000046">
    <property type="protein sequence ID" value="MXQ88518.1"/>
    <property type="molecule type" value="Genomic_DNA"/>
</dbReference>
<gene>
    <name evidence="1" type="ORF">E5288_WYG006779</name>
</gene>
<dbReference type="Proteomes" id="UP000322234">
    <property type="component" value="Unassembled WGS sequence"/>
</dbReference>
<comment type="caution">
    <text evidence="1">The sequence shown here is derived from an EMBL/GenBank/DDBJ whole genome shotgun (WGS) entry which is preliminary data.</text>
</comment>
<keyword evidence="2" id="KW-1185">Reference proteome</keyword>
<organism evidence="1 2">
    <name type="scientific">Bos mutus</name>
    <name type="common">wild yak</name>
    <dbReference type="NCBI Taxonomy" id="72004"/>
    <lineage>
        <taxon>Eukaryota</taxon>
        <taxon>Metazoa</taxon>
        <taxon>Chordata</taxon>
        <taxon>Craniata</taxon>
        <taxon>Vertebrata</taxon>
        <taxon>Euteleostomi</taxon>
        <taxon>Mammalia</taxon>
        <taxon>Eutheria</taxon>
        <taxon>Laurasiatheria</taxon>
        <taxon>Artiodactyla</taxon>
        <taxon>Ruminantia</taxon>
        <taxon>Pecora</taxon>
        <taxon>Bovidae</taxon>
        <taxon>Bovinae</taxon>
        <taxon>Bos</taxon>
    </lineage>
</organism>
<sequence>MGANAAALFKIKQSPTSFSEQAHLTGVSIRGPDHRRKKPDGEGIPAVIACPSCKSSIQLFVGIRVWTCDLWVRVHRQL</sequence>
<evidence type="ECO:0000313" key="1">
    <source>
        <dbReference type="EMBL" id="MXQ88518.1"/>
    </source>
</evidence>
<evidence type="ECO:0000313" key="2">
    <source>
        <dbReference type="Proteomes" id="UP000322234"/>
    </source>
</evidence>
<proteinExistence type="predicted"/>